<feature type="transmembrane region" description="Helical" evidence="5">
    <location>
        <begin position="41"/>
        <end position="61"/>
    </location>
</feature>
<feature type="transmembrane region" description="Helical" evidence="5">
    <location>
        <begin position="162"/>
        <end position="181"/>
    </location>
</feature>
<feature type="transmembrane region" description="Helical" evidence="5">
    <location>
        <begin position="88"/>
        <end position="109"/>
    </location>
</feature>
<keyword evidence="3 5" id="KW-1133">Transmembrane helix</keyword>
<accession>A0AAE3CJ86</accession>
<gene>
    <name evidence="6" type="ORF">HFQ13_04730</name>
</gene>
<feature type="transmembrane region" description="Helical" evidence="5">
    <location>
        <begin position="273"/>
        <end position="295"/>
    </location>
</feature>
<feature type="transmembrane region" description="Helical" evidence="5">
    <location>
        <begin position="455"/>
        <end position="473"/>
    </location>
</feature>
<feature type="transmembrane region" description="Helical" evidence="5">
    <location>
        <begin position="423"/>
        <end position="443"/>
    </location>
</feature>
<evidence type="ECO:0000313" key="6">
    <source>
        <dbReference type="EMBL" id="MBU2787522.1"/>
    </source>
</evidence>
<dbReference type="PANTHER" id="PTHR47547">
    <property type="match status" value="1"/>
</dbReference>
<dbReference type="RefSeq" id="WP_215885401.1">
    <property type="nucleotide sequence ID" value="NZ_JAAXYO010000044.1"/>
</dbReference>
<dbReference type="InterPro" id="IPR002293">
    <property type="entry name" value="AA/rel_permease1"/>
</dbReference>
<dbReference type="AlphaFoldDB" id="A0AAE3CJ86"/>
<dbReference type="PANTHER" id="PTHR47547:SF1">
    <property type="entry name" value="ASPARTATE-PROTON SYMPORTER"/>
    <property type="match status" value="1"/>
</dbReference>
<comment type="caution">
    <text evidence="6">The sequence shown here is derived from an EMBL/GenBank/DDBJ whole genome shotgun (WGS) entry which is preliminary data.</text>
</comment>
<feature type="transmembrane region" description="Helical" evidence="5">
    <location>
        <begin position="362"/>
        <end position="384"/>
    </location>
</feature>
<evidence type="ECO:0000313" key="7">
    <source>
        <dbReference type="Proteomes" id="UP001197378"/>
    </source>
</evidence>
<reference evidence="6" key="1">
    <citation type="journal article" date="2021" name="ISME J.">
        <title>Genomic evolution of the class Acidithiobacillia: deep-branching Proteobacteria living in extreme acidic conditions.</title>
        <authorList>
            <person name="Moya-Beltran A."/>
            <person name="Beard S."/>
            <person name="Rojas-Villalobos C."/>
            <person name="Issotta F."/>
            <person name="Gallardo Y."/>
            <person name="Ulloa R."/>
            <person name="Giaveno A."/>
            <person name="Degli Esposti M."/>
            <person name="Johnson D.B."/>
            <person name="Quatrini R."/>
        </authorList>
    </citation>
    <scope>NUCLEOTIDE SEQUENCE</scope>
    <source>
        <strain evidence="6">VAN18-1</strain>
    </source>
</reference>
<evidence type="ECO:0000256" key="2">
    <source>
        <dbReference type="ARBA" id="ARBA00022692"/>
    </source>
</evidence>
<feature type="transmembrane region" description="Helical" evidence="5">
    <location>
        <begin position="129"/>
        <end position="150"/>
    </location>
</feature>
<feature type="transmembrane region" description="Helical" evidence="5">
    <location>
        <begin position="232"/>
        <end position="253"/>
    </location>
</feature>
<protein>
    <submittedName>
        <fullName evidence="6">APC family permease</fullName>
    </submittedName>
</protein>
<feature type="transmembrane region" description="Helical" evidence="5">
    <location>
        <begin position="9"/>
        <end position="29"/>
    </location>
</feature>
<evidence type="ECO:0000256" key="3">
    <source>
        <dbReference type="ARBA" id="ARBA00022989"/>
    </source>
</evidence>
<evidence type="ECO:0000256" key="1">
    <source>
        <dbReference type="ARBA" id="ARBA00004141"/>
    </source>
</evidence>
<feature type="transmembrane region" description="Helical" evidence="5">
    <location>
        <begin position="396"/>
        <end position="417"/>
    </location>
</feature>
<keyword evidence="4 5" id="KW-0472">Membrane</keyword>
<keyword evidence="2 5" id="KW-0812">Transmembrane</keyword>
<dbReference type="InterPro" id="IPR052962">
    <property type="entry name" value="AA_Transporter_AGT"/>
</dbReference>
<feature type="transmembrane region" description="Helical" evidence="5">
    <location>
        <begin position="337"/>
        <end position="356"/>
    </location>
</feature>
<feature type="transmembrane region" description="Helical" evidence="5">
    <location>
        <begin position="485"/>
        <end position="504"/>
    </location>
</feature>
<organism evidence="6 7">
    <name type="scientific">Igneacidithiobacillus copahuensis</name>
    <dbReference type="NCBI Taxonomy" id="2724909"/>
    <lineage>
        <taxon>Bacteria</taxon>
        <taxon>Pseudomonadati</taxon>
        <taxon>Pseudomonadota</taxon>
        <taxon>Acidithiobacillia</taxon>
        <taxon>Acidithiobacillales</taxon>
        <taxon>Acidithiobacillaceae</taxon>
        <taxon>Igneacidithiobacillus</taxon>
    </lineage>
</organism>
<proteinExistence type="predicted"/>
<keyword evidence="7" id="KW-1185">Reference proteome</keyword>
<evidence type="ECO:0000256" key="5">
    <source>
        <dbReference type="SAM" id="Phobius"/>
    </source>
</evidence>
<dbReference type="Pfam" id="PF13520">
    <property type="entry name" value="AA_permease_2"/>
    <property type="match status" value="1"/>
</dbReference>
<dbReference type="Proteomes" id="UP001197378">
    <property type="component" value="Unassembled WGS sequence"/>
</dbReference>
<dbReference type="Gene3D" id="1.20.1740.10">
    <property type="entry name" value="Amino acid/polyamine transporter I"/>
    <property type="match status" value="1"/>
</dbReference>
<sequence length="527" mass="56436">MTGKLKREVGFSGLIFASLGGIIGSGWLFGPLNAAQIAGPLSIGSWIIGAVTILLLGLTYAEVGPLFPRAGAAAHIANVVHGSLLGKIWAWLLFMFYIAIAPVEVVAVLTYANNYIPGLLQGNTGLLSSWGLIAAVLLLGVMFLLNFLGIRRVAMVFSGLGWWKLAIPVLTIIVLVSQSYHPENLHILHWTSSFHGMFVAVASSGIVFSYLGFRQAIELGGEAKNPGRHIPAAVIGAIVVGAIIYVGLQWAFLVAMPPDQVTQGWQKLNFPGLFGPFAAIATLLGIGWLAVLIYADALISPGGTALVYATSAARAVVANGEVKAGPSFFTKISPTGVPWVGVIVAYVIGCVYFLPFPSWQKLVGFITTISVITYGIGPIVLLQLRRAVPDLKRPFRLWGAQVIAPLAFILSSLVAYWGGFQALTYIFAVLFGVLIIYGIVALIRGKSSDMSGFYHISWIFPYFIGLWLLSYFGPKVLGGTGDIPFFWSMLLVAVLALISMVWALKVTVPDGQVTDYFAAMKEEGIGL</sequence>
<dbReference type="GO" id="GO:0022857">
    <property type="term" value="F:transmembrane transporter activity"/>
    <property type="evidence" value="ECO:0007669"/>
    <property type="project" value="InterPro"/>
</dbReference>
<feature type="transmembrane region" description="Helical" evidence="5">
    <location>
        <begin position="187"/>
        <end position="211"/>
    </location>
</feature>
<dbReference type="EMBL" id="JAAXYO010000044">
    <property type="protein sequence ID" value="MBU2787522.1"/>
    <property type="molecule type" value="Genomic_DNA"/>
</dbReference>
<dbReference type="GO" id="GO:0016020">
    <property type="term" value="C:membrane"/>
    <property type="evidence" value="ECO:0007669"/>
    <property type="project" value="UniProtKB-SubCell"/>
</dbReference>
<name>A0AAE3CJ86_9PROT</name>
<dbReference type="PIRSF" id="PIRSF006060">
    <property type="entry name" value="AA_transporter"/>
    <property type="match status" value="1"/>
</dbReference>
<comment type="subcellular location">
    <subcellularLocation>
        <location evidence="1">Membrane</location>
        <topology evidence="1">Multi-pass membrane protein</topology>
    </subcellularLocation>
</comment>
<evidence type="ECO:0000256" key="4">
    <source>
        <dbReference type="ARBA" id="ARBA00023136"/>
    </source>
</evidence>